<dbReference type="PRINTS" id="PR00385">
    <property type="entry name" value="P450"/>
</dbReference>
<dbReference type="PANTHER" id="PTHR24305:SF166">
    <property type="entry name" value="CYTOCHROME P450 12A4, MITOCHONDRIAL-RELATED"/>
    <property type="match status" value="1"/>
</dbReference>
<dbReference type="GO" id="GO:0004497">
    <property type="term" value="F:monooxygenase activity"/>
    <property type="evidence" value="ECO:0007669"/>
    <property type="project" value="UniProtKB-KW"/>
</dbReference>
<dbReference type="Pfam" id="PF00067">
    <property type="entry name" value="p450"/>
    <property type="match status" value="1"/>
</dbReference>
<sequence>MFLAKVFLSAVAAGLAYVLWRIASRLIRPAFSPLRNLPGPPNPSLLLGHAKQLMKGDSGEQVGQWAEQYGHVFKFKLPLNSDRLVILDTKAIHHILSHSYDYPKPEGAHRSLSRIFGAGLILVEGMVLLNPAFGPVHLRGMTSIFFDKATQLRDIWLSQLPASGEPVKLDALGWLSKVALDIIGLAGFGYDFEALISDRKPNELNEAFDTVLHGGPPANSLRSILQLFTGFGWLEPAERRRQIQEARRTLDRIGRQLLEERKNAVRESMSGAEKLEKRAFQGRDLLSLLVKANMAEDIPERERLTDAQVLAQVPTFVIAGHDSTSTGHTWCLYALSLNQSAQSKLRSEIHSVSSDTPSMEELNNLPYLDAVVRETMRVHPPVPMTVRVATKDDVIPLNKPFVNRKGTEQSTFAIAKGENITLPIDLIGRSKDIWGDDAEEFRPERWLSHDIPEAATSVPGIWGNSLAFLGGPRACIGYRFSVLETKAIIFTIIRAFEVELAVPKEDVGKRSIMVTKPLLLSDPTKGNQLPLLVRAVKQ</sequence>
<dbReference type="Gene3D" id="1.10.630.10">
    <property type="entry name" value="Cytochrome P450"/>
    <property type="match status" value="1"/>
</dbReference>
<evidence type="ECO:0000256" key="4">
    <source>
        <dbReference type="ARBA" id="ARBA00022617"/>
    </source>
</evidence>
<dbReference type="CDD" id="cd11069">
    <property type="entry name" value="CYP_FUM15-like"/>
    <property type="match status" value="1"/>
</dbReference>
<keyword evidence="11" id="KW-1185">Reference proteome</keyword>
<gene>
    <name evidence="10" type="ORF">OE88DRAFT_1638273</name>
</gene>
<feature type="binding site" description="axial binding residue" evidence="9">
    <location>
        <position position="475"/>
    </location>
    <ligand>
        <name>heme</name>
        <dbReference type="ChEBI" id="CHEBI:30413"/>
    </ligand>
    <ligandPart>
        <name>Fe</name>
        <dbReference type="ChEBI" id="CHEBI:18248"/>
    </ligandPart>
</feature>
<dbReference type="InterPro" id="IPR050121">
    <property type="entry name" value="Cytochrome_P450_monoxygenase"/>
</dbReference>
<evidence type="ECO:0000256" key="7">
    <source>
        <dbReference type="ARBA" id="ARBA00023004"/>
    </source>
</evidence>
<evidence type="ECO:0000256" key="5">
    <source>
        <dbReference type="ARBA" id="ARBA00022723"/>
    </source>
</evidence>
<evidence type="ECO:0000256" key="6">
    <source>
        <dbReference type="ARBA" id="ARBA00023002"/>
    </source>
</evidence>
<dbReference type="InterPro" id="IPR036396">
    <property type="entry name" value="Cyt_P450_sf"/>
</dbReference>
<comment type="cofactor">
    <cofactor evidence="1 9">
        <name>heme</name>
        <dbReference type="ChEBI" id="CHEBI:30413"/>
    </cofactor>
</comment>
<dbReference type="SUPFAM" id="SSF48264">
    <property type="entry name" value="Cytochrome P450"/>
    <property type="match status" value="1"/>
</dbReference>
<reference evidence="10 11" key="1">
    <citation type="journal article" date="2019" name="Nat. Ecol. Evol.">
        <title>Megaphylogeny resolves global patterns of mushroom evolution.</title>
        <authorList>
            <person name="Varga T."/>
            <person name="Krizsan K."/>
            <person name="Foldi C."/>
            <person name="Dima B."/>
            <person name="Sanchez-Garcia M."/>
            <person name="Sanchez-Ramirez S."/>
            <person name="Szollosi G.J."/>
            <person name="Szarkandi J.G."/>
            <person name="Papp V."/>
            <person name="Albert L."/>
            <person name="Andreopoulos W."/>
            <person name="Angelini C."/>
            <person name="Antonin V."/>
            <person name="Barry K.W."/>
            <person name="Bougher N.L."/>
            <person name="Buchanan P."/>
            <person name="Buyck B."/>
            <person name="Bense V."/>
            <person name="Catcheside P."/>
            <person name="Chovatia M."/>
            <person name="Cooper J."/>
            <person name="Damon W."/>
            <person name="Desjardin D."/>
            <person name="Finy P."/>
            <person name="Geml J."/>
            <person name="Haridas S."/>
            <person name="Hughes K."/>
            <person name="Justo A."/>
            <person name="Karasinski D."/>
            <person name="Kautmanova I."/>
            <person name="Kiss B."/>
            <person name="Kocsube S."/>
            <person name="Kotiranta H."/>
            <person name="LaButti K.M."/>
            <person name="Lechner B.E."/>
            <person name="Liimatainen K."/>
            <person name="Lipzen A."/>
            <person name="Lukacs Z."/>
            <person name="Mihaltcheva S."/>
            <person name="Morgado L.N."/>
            <person name="Niskanen T."/>
            <person name="Noordeloos M.E."/>
            <person name="Ohm R.A."/>
            <person name="Ortiz-Santana B."/>
            <person name="Ovrebo C."/>
            <person name="Racz N."/>
            <person name="Riley R."/>
            <person name="Savchenko A."/>
            <person name="Shiryaev A."/>
            <person name="Soop K."/>
            <person name="Spirin V."/>
            <person name="Szebenyi C."/>
            <person name="Tomsovsky M."/>
            <person name="Tulloss R.E."/>
            <person name="Uehling J."/>
            <person name="Grigoriev I.V."/>
            <person name="Vagvolgyi C."/>
            <person name="Papp T."/>
            <person name="Martin F.M."/>
            <person name="Miettinen O."/>
            <person name="Hibbett D.S."/>
            <person name="Nagy L.G."/>
        </authorList>
    </citation>
    <scope>NUCLEOTIDE SEQUENCE [LARGE SCALE GENOMIC DNA]</scope>
    <source>
        <strain evidence="10 11">OMC1185</strain>
    </source>
</reference>
<keyword evidence="6" id="KW-0560">Oxidoreductase</keyword>
<evidence type="ECO:0000256" key="3">
    <source>
        <dbReference type="ARBA" id="ARBA00010617"/>
    </source>
</evidence>
<evidence type="ECO:0000256" key="1">
    <source>
        <dbReference type="ARBA" id="ARBA00001971"/>
    </source>
</evidence>
<evidence type="ECO:0000256" key="2">
    <source>
        <dbReference type="ARBA" id="ARBA00005179"/>
    </source>
</evidence>
<name>A0A5C3MNI1_9AGAM</name>
<dbReference type="GO" id="GO:0005506">
    <property type="term" value="F:iron ion binding"/>
    <property type="evidence" value="ECO:0007669"/>
    <property type="project" value="InterPro"/>
</dbReference>
<accession>A0A5C3MNI1</accession>
<keyword evidence="4 9" id="KW-0349">Heme</keyword>
<evidence type="ECO:0000313" key="11">
    <source>
        <dbReference type="Proteomes" id="UP000305948"/>
    </source>
</evidence>
<comment type="similarity">
    <text evidence="3">Belongs to the cytochrome P450 family.</text>
</comment>
<evidence type="ECO:0000313" key="10">
    <source>
        <dbReference type="EMBL" id="TFK46540.1"/>
    </source>
</evidence>
<keyword evidence="5 9" id="KW-0479">Metal-binding</keyword>
<dbReference type="AlphaFoldDB" id="A0A5C3MNI1"/>
<dbReference type="PRINTS" id="PR00465">
    <property type="entry name" value="EP450IV"/>
</dbReference>
<evidence type="ECO:0000256" key="8">
    <source>
        <dbReference type="ARBA" id="ARBA00023033"/>
    </source>
</evidence>
<proteinExistence type="inferred from homology"/>
<organism evidence="10 11">
    <name type="scientific">Heliocybe sulcata</name>
    <dbReference type="NCBI Taxonomy" id="5364"/>
    <lineage>
        <taxon>Eukaryota</taxon>
        <taxon>Fungi</taxon>
        <taxon>Dikarya</taxon>
        <taxon>Basidiomycota</taxon>
        <taxon>Agaricomycotina</taxon>
        <taxon>Agaricomycetes</taxon>
        <taxon>Gloeophyllales</taxon>
        <taxon>Gloeophyllaceae</taxon>
        <taxon>Heliocybe</taxon>
    </lineage>
</organism>
<evidence type="ECO:0000256" key="9">
    <source>
        <dbReference type="PIRSR" id="PIRSR602403-1"/>
    </source>
</evidence>
<dbReference type="STRING" id="5364.A0A5C3MNI1"/>
<protein>
    <submittedName>
        <fullName evidence="10">Cytochrome P450</fullName>
    </submittedName>
</protein>
<dbReference type="InterPro" id="IPR002403">
    <property type="entry name" value="Cyt_P450_E_grp-IV"/>
</dbReference>
<dbReference type="GO" id="GO:0020037">
    <property type="term" value="F:heme binding"/>
    <property type="evidence" value="ECO:0007669"/>
    <property type="project" value="InterPro"/>
</dbReference>
<keyword evidence="7 9" id="KW-0408">Iron</keyword>
<dbReference type="OrthoDB" id="1470350at2759"/>
<dbReference type="Proteomes" id="UP000305948">
    <property type="component" value="Unassembled WGS sequence"/>
</dbReference>
<dbReference type="EMBL" id="ML213529">
    <property type="protein sequence ID" value="TFK46540.1"/>
    <property type="molecule type" value="Genomic_DNA"/>
</dbReference>
<keyword evidence="8" id="KW-0503">Monooxygenase</keyword>
<dbReference type="PANTHER" id="PTHR24305">
    <property type="entry name" value="CYTOCHROME P450"/>
    <property type="match status" value="1"/>
</dbReference>
<dbReference type="InterPro" id="IPR001128">
    <property type="entry name" value="Cyt_P450"/>
</dbReference>
<dbReference type="GO" id="GO:0016705">
    <property type="term" value="F:oxidoreductase activity, acting on paired donors, with incorporation or reduction of molecular oxygen"/>
    <property type="evidence" value="ECO:0007669"/>
    <property type="project" value="InterPro"/>
</dbReference>
<comment type="pathway">
    <text evidence="2">Secondary metabolite biosynthesis.</text>
</comment>